<dbReference type="InterPro" id="IPR058473">
    <property type="entry name" value="DUF8159"/>
</dbReference>
<sequence length="117" mass="13159">MNDAITGVEGDLRSNGISVESLHVDADRVTLSYLTTFPDVHVNHTEMGRVLTTFIDRAEAGEWDPARVEATVLRHENDVQGTWHAEADWLRRYLDYSLSDEDLSELVLSTLDEEVSA</sequence>
<accession>A0A1I6HHI2</accession>
<evidence type="ECO:0000313" key="2">
    <source>
        <dbReference type="EMBL" id="SFR53838.1"/>
    </source>
</evidence>
<dbReference type="Proteomes" id="UP000243250">
    <property type="component" value="Unassembled WGS sequence"/>
</dbReference>
<protein>
    <recommendedName>
        <fullName evidence="1">DUF8159 domain-containing protein</fullName>
    </recommendedName>
</protein>
<evidence type="ECO:0000313" key="3">
    <source>
        <dbReference type="Proteomes" id="UP000243250"/>
    </source>
</evidence>
<proteinExistence type="predicted"/>
<dbReference type="AlphaFoldDB" id="A0A1I6HHI2"/>
<dbReference type="OrthoDB" id="290983at2157"/>
<dbReference type="Pfam" id="PF26490">
    <property type="entry name" value="DUF8159"/>
    <property type="match status" value="1"/>
</dbReference>
<keyword evidence="3" id="KW-1185">Reference proteome</keyword>
<reference evidence="3" key="1">
    <citation type="submission" date="2016-10" db="EMBL/GenBank/DDBJ databases">
        <authorList>
            <person name="Varghese N."/>
            <person name="Submissions S."/>
        </authorList>
    </citation>
    <scope>NUCLEOTIDE SEQUENCE [LARGE SCALE GENOMIC DNA]</scope>
    <source>
        <strain evidence="3">CGMCC 1.8711</strain>
    </source>
</reference>
<dbReference type="RefSeq" id="WP_089880692.1">
    <property type="nucleotide sequence ID" value="NZ_FOYS01000003.1"/>
</dbReference>
<dbReference type="STRING" id="555875.SAMN04488124_2244"/>
<gene>
    <name evidence="2" type="ORF">SAMN04488124_2244</name>
</gene>
<evidence type="ECO:0000259" key="1">
    <source>
        <dbReference type="Pfam" id="PF26490"/>
    </source>
</evidence>
<organism evidence="2 3">
    <name type="scientific">Halogeometricum limi</name>
    <dbReference type="NCBI Taxonomy" id="555875"/>
    <lineage>
        <taxon>Archaea</taxon>
        <taxon>Methanobacteriati</taxon>
        <taxon>Methanobacteriota</taxon>
        <taxon>Stenosarchaea group</taxon>
        <taxon>Halobacteria</taxon>
        <taxon>Halobacteriales</taxon>
        <taxon>Haloferacaceae</taxon>
        <taxon>Halogeometricum</taxon>
    </lineage>
</organism>
<dbReference type="EMBL" id="FOYS01000003">
    <property type="protein sequence ID" value="SFR53838.1"/>
    <property type="molecule type" value="Genomic_DNA"/>
</dbReference>
<name>A0A1I6HHI2_9EURY</name>
<feature type="domain" description="DUF8159" evidence="1">
    <location>
        <begin position="3"/>
        <end position="114"/>
    </location>
</feature>